<accession>A0A1I7X959</accession>
<proteinExistence type="predicted"/>
<evidence type="ECO:0000313" key="1">
    <source>
        <dbReference type="Proteomes" id="UP000095283"/>
    </source>
</evidence>
<dbReference type="AlphaFoldDB" id="A0A1I7X959"/>
<dbReference type="Proteomes" id="UP000095283">
    <property type="component" value="Unplaced"/>
</dbReference>
<keyword evidence="1" id="KW-1185">Reference proteome</keyword>
<dbReference type="WBParaSite" id="Hba_14112">
    <property type="protein sequence ID" value="Hba_14112"/>
    <property type="gene ID" value="Hba_14112"/>
</dbReference>
<sequence>MLRRVHNCFDNLHRTPLLIRYDLSNENYVADLITASGSYSTDAHLTPGMAGSEDVHYLIDFDMAFLGDEKQKFDKTAYYIYIYIYLFILF</sequence>
<reference evidence="2" key="1">
    <citation type="submission" date="2016-11" db="UniProtKB">
        <authorList>
            <consortium name="WormBaseParasite"/>
        </authorList>
    </citation>
    <scope>IDENTIFICATION</scope>
</reference>
<protein>
    <submittedName>
        <fullName evidence="2">Protein kinase domain-containing protein</fullName>
    </submittedName>
</protein>
<evidence type="ECO:0000313" key="2">
    <source>
        <dbReference type="WBParaSite" id="Hba_14112"/>
    </source>
</evidence>
<name>A0A1I7X959_HETBA</name>
<organism evidence="1 2">
    <name type="scientific">Heterorhabditis bacteriophora</name>
    <name type="common">Entomopathogenic nematode worm</name>
    <dbReference type="NCBI Taxonomy" id="37862"/>
    <lineage>
        <taxon>Eukaryota</taxon>
        <taxon>Metazoa</taxon>
        <taxon>Ecdysozoa</taxon>
        <taxon>Nematoda</taxon>
        <taxon>Chromadorea</taxon>
        <taxon>Rhabditida</taxon>
        <taxon>Rhabditina</taxon>
        <taxon>Rhabditomorpha</taxon>
        <taxon>Strongyloidea</taxon>
        <taxon>Heterorhabditidae</taxon>
        <taxon>Heterorhabditis</taxon>
    </lineage>
</organism>